<feature type="region of interest" description="Disordered" evidence="9">
    <location>
        <begin position="1"/>
        <end position="23"/>
    </location>
</feature>
<evidence type="ECO:0000256" key="5">
    <source>
        <dbReference type="ARBA" id="ARBA00022801"/>
    </source>
</evidence>
<keyword evidence="10" id="KW-0472">Membrane</keyword>
<dbReference type="FunFam" id="3.20.20.80:FF:000040">
    <property type="entry name" value="Beta-galactosidase A"/>
    <property type="match status" value="1"/>
</dbReference>
<sequence length="1104" mass="121263">MGKGHSGQSAVSPSIRKVGGIKGEEDGLFSTERTHSKHRMMVPTSSKPLARMTVRSWVSLSILSLFLVGFSLWIHPETHLSLGGLSRTFLPSLLRPINPVHARQEGDTVDTADERSPDVSFDNYTLFIKGQRVFLHSGEFHTFRLPVPSLWPDILQKAKAAGLNSLSVYTHMGLINPARGVVDFDGFRALKPLYDAAREAGIWIVIRPGPYINAETTAGGIAHWATSEVAGTLRTNASDWTAAWQDYIQGIIDVTAPAQVSNGGAVIAVQIDNEYTQNPAPNAGYFQDLIDKYRSSPINVPLTYNDPGQGRNFINGTGAVDLYGLDGYPQGFDCSNPTRWRPVVTNYHTYHQEVNPSQPWYIPEFQGGAFDAWGPTAPGYDSCRILTGPDFESVFYLQLWASNAKLINYYMFYGGTSWGGIPYPGVYTSYDYGASITESRELTSKYDEIKRQGLFLRSSPEFHKTDWIGDASTGLRASSNPQAFVTLLQNRDTSTSFYIVRQNDSVSEQTINFKLNVTTSVGPLQIPTWTPHSITLSGRQSKVIVTDYSFGSSKVLYSTAQVFYAGVIDGRDVLFLHGDTSQAHEVAISFTTSANIAKAHSSNVQFATNNSLLSKNGITIVNFLPGIEGLITVWDSADQLVLYADSATAGTFWSPVISGRADDPLRNFWGIGTNQSIIVGGPYLVRDASITGTRLDLRGDLKEGVRLTIIAPRNLRSITWNGESITPDVTASSSVTATGGFVGSLEMKVTVSDILIPALADWKYRDSLPEIGGNFDDRSWRIANRTSTNTPYKPYYGDGRVLYGCDYGFCENIVLWRGHFTGTGNERSANLSINGGLAFAASLWLNDVFLNTTFGNSTNNRNNIEETDEVFTFPPGSVLPGRDNVITVVQDNMGLNQTILPLTDTSKSPRGIRGFKLNSGNFGQWKVQGKVGGYLNYPDKTRGVLNEGGLFGERQGWHLPGFSTEGWTVRSLSSGLPNRRAGVGFFVTTFKLDIPSYLDVMLSFEFTEPFGQPYRAYLFVNGWMMGKRVANLGPQFKFPVHQGILDYSGENTVAVALWAMKPNVTITPQLKLTFDALYDGGVGNVVTNNPRWSSRGRESEISSA</sequence>
<dbReference type="Gene3D" id="3.20.20.80">
    <property type="entry name" value="Glycosidases"/>
    <property type="match status" value="1"/>
</dbReference>
<dbReference type="OrthoDB" id="1657402at2759"/>
<evidence type="ECO:0000256" key="1">
    <source>
        <dbReference type="ARBA" id="ARBA00001412"/>
    </source>
</evidence>
<evidence type="ECO:0000313" key="12">
    <source>
        <dbReference type="EMBL" id="TFK27561.1"/>
    </source>
</evidence>
<dbReference type="PANTHER" id="PTHR23421">
    <property type="entry name" value="BETA-GALACTOSIDASE RELATED"/>
    <property type="match status" value="1"/>
</dbReference>
<evidence type="ECO:0000256" key="10">
    <source>
        <dbReference type="SAM" id="Phobius"/>
    </source>
</evidence>
<evidence type="ECO:0000256" key="6">
    <source>
        <dbReference type="ARBA" id="ARBA00023180"/>
    </source>
</evidence>
<dbReference type="Gene3D" id="2.102.20.10">
    <property type="entry name" value="Beta-galactosidase, domain 2"/>
    <property type="match status" value="1"/>
</dbReference>
<evidence type="ECO:0000256" key="3">
    <source>
        <dbReference type="ARBA" id="ARBA00012756"/>
    </source>
</evidence>
<evidence type="ECO:0000313" key="13">
    <source>
        <dbReference type="Proteomes" id="UP000307440"/>
    </source>
</evidence>
<keyword evidence="7" id="KW-0326">Glycosidase</keyword>
<name>A0A5C3LGB5_COPMA</name>
<dbReference type="InterPro" id="IPR031330">
    <property type="entry name" value="Gly_Hdrlase_35_cat"/>
</dbReference>
<evidence type="ECO:0000256" key="2">
    <source>
        <dbReference type="ARBA" id="ARBA00009809"/>
    </source>
</evidence>
<keyword evidence="6" id="KW-0325">Glycoprotein</keyword>
<organism evidence="12 13">
    <name type="scientific">Coprinopsis marcescibilis</name>
    <name type="common">Agaric fungus</name>
    <name type="synonym">Psathyrella marcescibilis</name>
    <dbReference type="NCBI Taxonomy" id="230819"/>
    <lineage>
        <taxon>Eukaryota</taxon>
        <taxon>Fungi</taxon>
        <taxon>Dikarya</taxon>
        <taxon>Basidiomycota</taxon>
        <taxon>Agaricomycotina</taxon>
        <taxon>Agaricomycetes</taxon>
        <taxon>Agaricomycetidae</taxon>
        <taxon>Agaricales</taxon>
        <taxon>Agaricineae</taxon>
        <taxon>Psathyrellaceae</taxon>
        <taxon>Coprinopsis</taxon>
    </lineage>
</organism>
<dbReference type="InterPro" id="IPR025300">
    <property type="entry name" value="BetaGal_jelly_roll_dom"/>
</dbReference>
<dbReference type="InterPro" id="IPR025972">
    <property type="entry name" value="BetaGal_dom3"/>
</dbReference>
<dbReference type="GO" id="GO:0005975">
    <property type="term" value="P:carbohydrate metabolic process"/>
    <property type="evidence" value="ECO:0007669"/>
    <property type="project" value="InterPro"/>
</dbReference>
<gene>
    <name evidence="12" type="ORF">FA15DRAFT_635447</name>
</gene>
<keyword evidence="4" id="KW-0732">Signal</keyword>
<dbReference type="InterPro" id="IPR008979">
    <property type="entry name" value="Galactose-bd-like_sf"/>
</dbReference>
<dbReference type="InterPro" id="IPR018954">
    <property type="entry name" value="Betagal_dom2"/>
</dbReference>
<comment type="similarity">
    <text evidence="2 8">Belongs to the glycosyl hydrolase 35 family.</text>
</comment>
<evidence type="ECO:0000256" key="4">
    <source>
        <dbReference type="ARBA" id="ARBA00022729"/>
    </source>
</evidence>
<comment type="catalytic activity">
    <reaction evidence="1">
        <text>Hydrolysis of terminal non-reducing beta-D-galactose residues in beta-D-galactosides.</text>
        <dbReference type="EC" id="3.2.1.23"/>
    </reaction>
</comment>
<proteinExistence type="inferred from homology"/>
<evidence type="ECO:0000256" key="9">
    <source>
        <dbReference type="SAM" id="MobiDB-lite"/>
    </source>
</evidence>
<dbReference type="InterPro" id="IPR037110">
    <property type="entry name" value="Betagal_dom2_sf"/>
</dbReference>
<accession>A0A5C3LGB5</accession>
<dbReference type="Pfam" id="PF13364">
    <property type="entry name" value="BetaGal_ABD2"/>
    <property type="match status" value="2"/>
</dbReference>
<dbReference type="SUPFAM" id="SSF51445">
    <property type="entry name" value="(Trans)glycosidases"/>
    <property type="match status" value="1"/>
</dbReference>
<dbReference type="InterPro" id="IPR017853">
    <property type="entry name" value="GH"/>
</dbReference>
<dbReference type="SUPFAM" id="SSF49785">
    <property type="entry name" value="Galactose-binding domain-like"/>
    <property type="match status" value="2"/>
</dbReference>
<keyword evidence="10" id="KW-1133">Transmembrane helix</keyword>
<dbReference type="Proteomes" id="UP000307440">
    <property type="component" value="Unassembled WGS sequence"/>
</dbReference>
<dbReference type="Pfam" id="PF13363">
    <property type="entry name" value="BetaGal_dom3"/>
    <property type="match status" value="1"/>
</dbReference>
<dbReference type="STRING" id="230819.A0A5C3LGB5"/>
<dbReference type="InterPro" id="IPR001944">
    <property type="entry name" value="Glycoside_Hdrlase_35"/>
</dbReference>
<dbReference type="Gene3D" id="2.60.120.260">
    <property type="entry name" value="Galactose-binding domain-like"/>
    <property type="match status" value="2"/>
</dbReference>
<keyword evidence="5 12" id="KW-0378">Hydrolase</keyword>
<dbReference type="EMBL" id="ML210163">
    <property type="protein sequence ID" value="TFK27561.1"/>
    <property type="molecule type" value="Genomic_DNA"/>
</dbReference>
<dbReference type="AlphaFoldDB" id="A0A5C3LGB5"/>
<dbReference type="SUPFAM" id="SSF117100">
    <property type="entry name" value="Beta-galactosidase LacA, domain 3"/>
    <property type="match status" value="1"/>
</dbReference>
<keyword evidence="10" id="KW-0812">Transmembrane</keyword>
<dbReference type="Pfam" id="PF01301">
    <property type="entry name" value="Glyco_hydro_35"/>
    <property type="match status" value="1"/>
</dbReference>
<dbReference type="SMART" id="SM01029">
    <property type="entry name" value="BetaGal_dom2"/>
    <property type="match status" value="1"/>
</dbReference>
<keyword evidence="13" id="KW-1185">Reference proteome</keyword>
<protein>
    <recommendedName>
        <fullName evidence="3">beta-galactosidase</fullName>
        <ecNumber evidence="3">3.2.1.23</ecNumber>
    </recommendedName>
</protein>
<dbReference type="Pfam" id="PF10435">
    <property type="entry name" value="BetaGal_dom2"/>
    <property type="match status" value="1"/>
</dbReference>
<feature type="transmembrane region" description="Helical" evidence="10">
    <location>
        <begin position="57"/>
        <end position="74"/>
    </location>
</feature>
<reference evidence="12 13" key="1">
    <citation type="journal article" date="2019" name="Nat. Ecol. Evol.">
        <title>Megaphylogeny resolves global patterns of mushroom evolution.</title>
        <authorList>
            <person name="Varga T."/>
            <person name="Krizsan K."/>
            <person name="Foldi C."/>
            <person name="Dima B."/>
            <person name="Sanchez-Garcia M."/>
            <person name="Sanchez-Ramirez S."/>
            <person name="Szollosi G.J."/>
            <person name="Szarkandi J.G."/>
            <person name="Papp V."/>
            <person name="Albert L."/>
            <person name="Andreopoulos W."/>
            <person name="Angelini C."/>
            <person name="Antonin V."/>
            <person name="Barry K.W."/>
            <person name="Bougher N.L."/>
            <person name="Buchanan P."/>
            <person name="Buyck B."/>
            <person name="Bense V."/>
            <person name="Catcheside P."/>
            <person name="Chovatia M."/>
            <person name="Cooper J."/>
            <person name="Damon W."/>
            <person name="Desjardin D."/>
            <person name="Finy P."/>
            <person name="Geml J."/>
            <person name="Haridas S."/>
            <person name="Hughes K."/>
            <person name="Justo A."/>
            <person name="Karasinski D."/>
            <person name="Kautmanova I."/>
            <person name="Kiss B."/>
            <person name="Kocsube S."/>
            <person name="Kotiranta H."/>
            <person name="LaButti K.M."/>
            <person name="Lechner B.E."/>
            <person name="Liimatainen K."/>
            <person name="Lipzen A."/>
            <person name="Lukacs Z."/>
            <person name="Mihaltcheva S."/>
            <person name="Morgado L.N."/>
            <person name="Niskanen T."/>
            <person name="Noordeloos M.E."/>
            <person name="Ohm R.A."/>
            <person name="Ortiz-Santana B."/>
            <person name="Ovrebo C."/>
            <person name="Racz N."/>
            <person name="Riley R."/>
            <person name="Savchenko A."/>
            <person name="Shiryaev A."/>
            <person name="Soop K."/>
            <person name="Spirin V."/>
            <person name="Szebenyi C."/>
            <person name="Tomsovsky M."/>
            <person name="Tulloss R.E."/>
            <person name="Uehling J."/>
            <person name="Grigoriev I.V."/>
            <person name="Vagvolgyi C."/>
            <person name="Papp T."/>
            <person name="Martin F.M."/>
            <person name="Miettinen O."/>
            <person name="Hibbett D.S."/>
            <person name="Nagy L.G."/>
        </authorList>
    </citation>
    <scope>NUCLEOTIDE SEQUENCE [LARGE SCALE GENOMIC DNA]</scope>
    <source>
        <strain evidence="12 13">CBS 121175</strain>
    </source>
</reference>
<dbReference type="Gene3D" id="2.60.390.10">
    <property type="entry name" value="Beta-galactosidase, domain 3"/>
    <property type="match status" value="1"/>
</dbReference>
<dbReference type="InterPro" id="IPR036833">
    <property type="entry name" value="BetaGal_dom3_sf"/>
</dbReference>
<dbReference type="PRINTS" id="PR00742">
    <property type="entry name" value="GLHYDRLASE35"/>
</dbReference>
<dbReference type="EC" id="3.2.1.23" evidence="3"/>
<feature type="compositionally biased region" description="Polar residues" evidence="9">
    <location>
        <begin position="1"/>
        <end position="12"/>
    </location>
</feature>
<evidence type="ECO:0000256" key="7">
    <source>
        <dbReference type="ARBA" id="ARBA00023295"/>
    </source>
</evidence>
<feature type="domain" description="Beta-galactosidase" evidence="11">
    <location>
        <begin position="461"/>
        <end position="640"/>
    </location>
</feature>
<dbReference type="SUPFAM" id="SSF51011">
    <property type="entry name" value="Glycosyl hydrolase domain"/>
    <property type="match status" value="1"/>
</dbReference>
<evidence type="ECO:0000256" key="8">
    <source>
        <dbReference type="RuleBase" id="RU003679"/>
    </source>
</evidence>
<dbReference type="GO" id="GO:0004565">
    <property type="term" value="F:beta-galactosidase activity"/>
    <property type="evidence" value="ECO:0007669"/>
    <property type="project" value="UniProtKB-EC"/>
</dbReference>
<evidence type="ECO:0000259" key="11">
    <source>
        <dbReference type="SMART" id="SM01029"/>
    </source>
</evidence>